<sequence>MNELEIQALGMSRSGNHAVANWIFAQADAPKLLLNCAEGKTNPFETCRPLSTGGFGWRGEPDFDVEAEAAGRFADKALLFHSYEDSWLAHAFSKPLEENHDTWLGPSKRRVRLLILRDPFNLFASRLKMGAALSPHISRRMWKQHAREALGETRKVRDKVVVLYNRWAVDRDYRKDVAGQLGLRFTDAGADEVPRTQGGSSFDGTAFDGRAAEMRTRERWRAYENDARYRAIFDDEMVDLSARLFGPPPAFAAPKPEAGDGAEATPA</sequence>
<evidence type="ECO:0000313" key="2">
    <source>
        <dbReference type="Proteomes" id="UP000199356"/>
    </source>
</evidence>
<evidence type="ECO:0008006" key="3">
    <source>
        <dbReference type="Google" id="ProtNLM"/>
    </source>
</evidence>
<organism evidence="1 2">
    <name type="scientific">Tranquillimonas alkanivorans</name>
    <dbReference type="NCBI Taxonomy" id="441119"/>
    <lineage>
        <taxon>Bacteria</taxon>
        <taxon>Pseudomonadati</taxon>
        <taxon>Pseudomonadota</taxon>
        <taxon>Alphaproteobacteria</taxon>
        <taxon>Rhodobacterales</taxon>
        <taxon>Roseobacteraceae</taxon>
        <taxon>Tranquillimonas</taxon>
    </lineage>
</organism>
<reference evidence="1 2" key="1">
    <citation type="submission" date="2016-10" db="EMBL/GenBank/DDBJ databases">
        <authorList>
            <person name="de Groot N.N."/>
        </authorList>
    </citation>
    <scope>NUCLEOTIDE SEQUENCE [LARGE SCALE GENOMIC DNA]</scope>
    <source>
        <strain evidence="1 2">DSM 19547</strain>
    </source>
</reference>
<protein>
    <recommendedName>
        <fullName evidence="3">Sulfotransferase family protein</fullName>
    </recommendedName>
</protein>
<proteinExistence type="predicted"/>
<keyword evidence="2" id="KW-1185">Reference proteome</keyword>
<dbReference type="Proteomes" id="UP000199356">
    <property type="component" value="Unassembled WGS sequence"/>
</dbReference>
<gene>
    <name evidence="1" type="ORF">SAMN04488047_107187</name>
</gene>
<dbReference type="RefSeq" id="WP_093421572.1">
    <property type="nucleotide sequence ID" value="NZ_FOXA01000007.1"/>
</dbReference>
<accession>A0A1I5QYY4</accession>
<name>A0A1I5QYY4_9RHOB</name>
<dbReference type="OrthoDB" id="453470at2"/>
<dbReference type="EMBL" id="FOXA01000007">
    <property type="protein sequence ID" value="SFP51453.1"/>
    <property type="molecule type" value="Genomic_DNA"/>
</dbReference>
<dbReference type="AlphaFoldDB" id="A0A1I5QYY4"/>
<evidence type="ECO:0000313" key="1">
    <source>
        <dbReference type="EMBL" id="SFP51453.1"/>
    </source>
</evidence>